<dbReference type="InterPro" id="IPR051122">
    <property type="entry name" value="SDR_DHRS6-like"/>
</dbReference>
<dbReference type="Gene3D" id="3.40.50.720">
    <property type="entry name" value="NAD(P)-binding Rossmann-like Domain"/>
    <property type="match status" value="1"/>
</dbReference>
<organism evidence="4 5">
    <name type="scientific">Leifsonia tongyongensis</name>
    <dbReference type="NCBI Taxonomy" id="1268043"/>
    <lineage>
        <taxon>Bacteria</taxon>
        <taxon>Bacillati</taxon>
        <taxon>Actinomycetota</taxon>
        <taxon>Actinomycetes</taxon>
        <taxon>Micrococcales</taxon>
        <taxon>Microbacteriaceae</taxon>
        <taxon>Leifsonia</taxon>
    </lineage>
</organism>
<comment type="similarity">
    <text evidence="1">Belongs to the short-chain dehydrogenases/reductases (SDR) family.</text>
</comment>
<dbReference type="RefSeq" id="WP_163287992.1">
    <property type="nucleotide sequence ID" value="NZ_JAAGWY010000001.1"/>
</dbReference>
<evidence type="ECO:0000259" key="3">
    <source>
        <dbReference type="SMART" id="SM00822"/>
    </source>
</evidence>
<evidence type="ECO:0000256" key="2">
    <source>
        <dbReference type="ARBA" id="ARBA00023002"/>
    </source>
</evidence>
<dbReference type="PANTHER" id="PTHR43477:SF1">
    <property type="entry name" value="DIHYDROANTICAPSIN 7-DEHYDROGENASE"/>
    <property type="match status" value="1"/>
</dbReference>
<dbReference type="PROSITE" id="PS00061">
    <property type="entry name" value="ADH_SHORT"/>
    <property type="match status" value="1"/>
</dbReference>
<dbReference type="GO" id="GO:0016491">
    <property type="term" value="F:oxidoreductase activity"/>
    <property type="evidence" value="ECO:0007669"/>
    <property type="project" value="UniProtKB-KW"/>
</dbReference>
<comment type="caution">
    <text evidence="4">The sequence shown here is derived from an EMBL/GenBank/DDBJ whole genome shotgun (WGS) entry which is preliminary data.</text>
</comment>
<gene>
    <name evidence="4" type="ORF">G3T36_03400</name>
</gene>
<dbReference type="PRINTS" id="PR00081">
    <property type="entry name" value="GDHRDH"/>
</dbReference>
<dbReference type="InterPro" id="IPR020904">
    <property type="entry name" value="Sc_DH/Rdtase_CS"/>
</dbReference>
<feature type="domain" description="Ketoreductase" evidence="3">
    <location>
        <begin position="8"/>
        <end position="193"/>
    </location>
</feature>
<name>A0A6L9XU36_9MICO</name>
<protein>
    <submittedName>
        <fullName evidence="4">SDR family NAD(P)-dependent oxidoreductase</fullName>
    </submittedName>
</protein>
<dbReference type="SMART" id="SM00822">
    <property type="entry name" value="PKS_KR"/>
    <property type="match status" value="1"/>
</dbReference>
<dbReference type="SUPFAM" id="SSF51735">
    <property type="entry name" value="NAD(P)-binding Rossmann-fold domains"/>
    <property type="match status" value="1"/>
</dbReference>
<sequence length="224" mass="23180">MAEGVRGRTVLIAGATSASGEAVASALVAAGAFVLAVGTREDALERLAQAVPGVDTRVCDLGDRSAVAELAMRIHVKFGRIDGLVHLVGGWRGGGGIEGQTDEDWEFLERAFTTLRNTTRVFYEDLAASPAGRLAIVSATAVEHPQAGGANYAAAKAAGDAWTRAVAQGFRKEAPNAAAVIFVVKALAGLEGLLAERVVELWDADPSTINGERQLLTALDSATA</sequence>
<dbReference type="EMBL" id="JAAGWY010000001">
    <property type="protein sequence ID" value="NEN04909.1"/>
    <property type="molecule type" value="Genomic_DNA"/>
</dbReference>
<proteinExistence type="inferred from homology"/>
<dbReference type="InterPro" id="IPR036291">
    <property type="entry name" value="NAD(P)-bd_dom_sf"/>
</dbReference>
<evidence type="ECO:0000313" key="4">
    <source>
        <dbReference type="EMBL" id="NEN04909.1"/>
    </source>
</evidence>
<dbReference type="InterPro" id="IPR002347">
    <property type="entry name" value="SDR_fam"/>
</dbReference>
<keyword evidence="2" id="KW-0560">Oxidoreductase</keyword>
<dbReference type="InterPro" id="IPR057326">
    <property type="entry name" value="KR_dom"/>
</dbReference>
<dbReference type="PANTHER" id="PTHR43477">
    <property type="entry name" value="DIHYDROANTICAPSIN 7-DEHYDROGENASE"/>
    <property type="match status" value="1"/>
</dbReference>
<evidence type="ECO:0000313" key="5">
    <source>
        <dbReference type="Proteomes" id="UP000474967"/>
    </source>
</evidence>
<dbReference type="AlphaFoldDB" id="A0A6L9XU36"/>
<accession>A0A6L9XU36</accession>
<evidence type="ECO:0000256" key="1">
    <source>
        <dbReference type="ARBA" id="ARBA00006484"/>
    </source>
</evidence>
<reference evidence="4 5" key="1">
    <citation type="journal article" date="2014" name="J. Microbiol.">
        <title>Diaminobutyricibacter tongyongensis gen. nov., sp. nov. and Homoserinibacter gongjuensis gen. nov., sp. nov. belong to the family Microbacteriaceae.</title>
        <authorList>
            <person name="Kim S.J."/>
            <person name="Ahn J.H."/>
            <person name="Weon H.Y."/>
            <person name="Hamada M."/>
            <person name="Suzuki K."/>
            <person name="Kwon S.W."/>
        </authorList>
    </citation>
    <scope>NUCLEOTIDE SEQUENCE [LARGE SCALE GENOMIC DNA]</scope>
    <source>
        <strain evidence="4 5">NBRC 108724</strain>
    </source>
</reference>
<dbReference type="Proteomes" id="UP000474967">
    <property type="component" value="Unassembled WGS sequence"/>
</dbReference>
<dbReference type="Pfam" id="PF00106">
    <property type="entry name" value="adh_short"/>
    <property type="match status" value="1"/>
</dbReference>
<keyword evidence="5" id="KW-1185">Reference proteome</keyword>